<keyword evidence="3 5" id="KW-0547">Nucleotide-binding</keyword>
<keyword evidence="4 5" id="KW-0418">Kinase</keyword>
<keyword evidence="2 5" id="KW-0545">Nucleotide biosynthesis</keyword>
<dbReference type="KEGG" id="nak:EH165_11555"/>
<feature type="binding site" evidence="5">
    <location>
        <position position="165"/>
    </location>
    <ligand>
        <name>ATP</name>
        <dbReference type="ChEBI" id="CHEBI:30616"/>
    </ligand>
</feature>
<dbReference type="GO" id="GO:0044209">
    <property type="term" value="P:AMP salvage"/>
    <property type="evidence" value="ECO:0007669"/>
    <property type="project" value="UniProtKB-UniRule"/>
</dbReference>
<comment type="domain">
    <text evidence="5">Consists of three domains, a large central CORE domain and two small peripheral domains, NMPbind and LID, which undergo movements during catalysis. The LID domain closes over the site of phosphoryl transfer upon ATP binding. Assembling and dissambling the active center during each catalytic cycle provides an effective means to prevent ATP hydrolysis.</text>
</comment>
<dbReference type="PRINTS" id="PR00094">
    <property type="entry name" value="ADENYLTKNASE"/>
</dbReference>
<evidence type="ECO:0000256" key="2">
    <source>
        <dbReference type="ARBA" id="ARBA00022727"/>
    </source>
</evidence>
<evidence type="ECO:0000256" key="6">
    <source>
        <dbReference type="RuleBase" id="RU003330"/>
    </source>
</evidence>
<dbReference type="HAMAP" id="MF_00235">
    <property type="entry name" value="Adenylate_kinase_Adk"/>
    <property type="match status" value="1"/>
</dbReference>
<keyword evidence="9" id="KW-1185">Reference proteome</keyword>
<comment type="function">
    <text evidence="5">Catalyzes the reversible transfer of the terminal phosphate group between ATP and AMP. Plays an important role in cellular energy homeostasis and in adenine nucleotide metabolism.</text>
</comment>
<dbReference type="NCBIfam" id="NF001381">
    <property type="entry name" value="PRK00279.1-3"/>
    <property type="match status" value="1"/>
</dbReference>
<feature type="binding site" evidence="5">
    <location>
        <position position="91"/>
    </location>
    <ligand>
        <name>AMP</name>
        <dbReference type="ChEBI" id="CHEBI:456215"/>
    </ligand>
</feature>
<feature type="binding site" evidence="5">
    <location>
        <position position="128"/>
    </location>
    <ligand>
        <name>AMP</name>
        <dbReference type="ChEBI" id="CHEBI:456215"/>
    </ligand>
</feature>
<comment type="subcellular location">
    <subcellularLocation>
        <location evidence="5 7">Cytoplasm</location>
    </subcellularLocation>
</comment>
<dbReference type="InterPro" id="IPR000850">
    <property type="entry name" value="Adenylat/UMP-CMP_kin"/>
</dbReference>
<dbReference type="InterPro" id="IPR033690">
    <property type="entry name" value="Adenylat_kinase_CS"/>
</dbReference>
<comment type="subunit">
    <text evidence="5 7">Monomer.</text>
</comment>
<gene>
    <name evidence="5" type="primary">adk</name>
    <name evidence="8" type="ORF">EH165_11555</name>
</gene>
<feature type="binding site" evidence="5">
    <location>
        <begin position="10"/>
        <end position="15"/>
    </location>
    <ligand>
        <name>ATP</name>
        <dbReference type="ChEBI" id="CHEBI:30616"/>
    </ligand>
</feature>
<protein>
    <recommendedName>
        <fullName evidence="5 7">Adenylate kinase</fullName>
        <shortName evidence="5">AK</shortName>
        <ecNumber evidence="5 7">2.7.4.3</ecNumber>
    </recommendedName>
    <alternativeName>
        <fullName evidence="5">ATP-AMP transphosphorylase</fullName>
    </alternativeName>
    <alternativeName>
        <fullName evidence="5">ATP:AMP phosphotransferase</fullName>
    </alternativeName>
    <alternativeName>
        <fullName evidence="5">Adenylate monophosphate kinase</fullName>
    </alternativeName>
</protein>
<keyword evidence="5 7" id="KW-0067">ATP-binding</keyword>
<dbReference type="AlphaFoldDB" id="A0A3G8ZPE3"/>
<feature type="binding site" evidence="5">
    <location>
        <position position="31"/>
    </location>
    <ligand>
        <name>AMP</name>
        <dbReference type="ChEBI" id="CHEBI:456215"/>
    </ligand>
</feature>
<dbReference type="NCBIfam" id="NF011104">
    <property type="entry name" value="PRK14531.1"/>
    <property type="match status" value="1"/>
</dbReference>
<dbReference type="PANTHER" id="PTHR23359">
    <property type="entry name" value="NUCLEOTIDE KINASE"/>
    <property type="match status" value="1"/>
</dbReference>
<comment type="caution">
    <text evidence="5">Lacks conserved residue(s) required for the propagation of feature annotation.</text>
</comment>
<comment type="catalytic activity">
    <reaction evidence="5 7">
        <text>AMP + ATP = 2 ADP</text>
        <dbReference type="Rhea" id="RHEA:12973"/>
        <dbReference type="ChEBI" id="CHEBI:30616"/>
        <dbReference type="ChEBI" id="CHEBI:456215"/>
        <dbReference type="ChEBI" id="CHEBI:456216"/>
        <dbReference type="EC" id="2.7.4.3"/>
    </reaction>
</comment>
<feature type="region of interest" description="NMP" evidence="5">
    <location>
        <begin position="30"/>
        <end position="59"/>
    </location>
</feature>
<dbReference type="InterPro" id="IPR027417">
    <property type="entry name" value="P-loop_NTPase"/>
</dbReference>
<dbReference type="GO" id="GO:0005737">
    <property type="term" value="C:cytoplasm"/>
    <property type="evidence" value="ECO:0007669"/>
    <property type="project" value="UniProtKB-SubCell"/>
</dbReference>
<dbReference type="Gene3D" id="3.40.50.300">
    <property type="entry name" value="P-loop containing nucleotide triphosphate hydrolases"/>
    <property type="match status" value="1"/>
</dbReference>
<sequence length="184" mass="19916">MRLLIIGPQGAGKGTQAALLAEHLHVPHVSTGDLFRANVGHGTELGLQAQKFMDAGNLVPDTITSAMVADRLAEPDATGFLLDGFPRNLSQAEWFDSLCEERGLVLDAVLLLTAPDEVLLERMMARGRADDTEAAISRRLSIYHTETTPLLDHYGPKVVRVDGVGAIEDVQNRILVALGREDLL</sequence>
<dbReference type="Proteomes" id="UP000268084">
    <property type="component" value="Chromosome"/>
</dbReference>
<dbReference type="GO" id="GO:0005524">
    <property type="term" value="F:ATP binding"/>
    <property type="evidence" value="ECO:0007669"/>
    <property type="project" value="UniProtKB-UniRule"/>
</dbReference>
<organism evidence="8 9">
    <name type="scientific">Nakamurella antarctica</name>
    <dbReference type="NCBI Taxonomy" id="1902245"/>
    <lineage>
        <taxon>Bacteria</taxon>
        <taxon>Bacillati</taxon>
        <taxon>Actinomycetota</taxon>
        <taxon>Actinomycetes</taxon>
        <taxon>Nakamurellales</taxon>
        <taxon>Nakamurellaceae</taxon>
        <taxon>Nakamurella</taxon>
    </lineage>
</organism>
<reference evidence="8 9" key="2">
    <citation type="submission" date="2018-12" db="EMBL/GenBank/DDBJ databases">
        <title>Nakamurella antarcticus sp. nov., isolated from Antarctica South Shetland Islands soil.</title>
        <authorList>
            <person name="Peng F."/>
        </authorList>
    </citation>
    <scope>NUCLEOTIDE SEQUENCE [LARGE SCALE GENOMIC DNA]</scope>
    <source>
        <strain evidence="8 9">S14-144</strain>
    </source>
</reference>
<dbReference type="OrthoDB" id="9805030at2"/>
<evidence type="ECO:0000256" key="5">
    <source>
        <dbReference type="HAMAP-Rule" id="MF_00235"/>
    </source>
</evidence>
<feature type="binding site" evidence="5">
    <location>
        <begin position="57"/>
        <end position="59"/>
    </location>
    <ligand>
        <name>AMP</name>
        <dbReference type="ChEBI" id="CHEBI:456215"/>
    </ligand>
</feature>
<evidence type="ECO:0000256" key="7">
    <source>
        <dbReference type="RuleBase" id="RU003331"/>
    </source>
</evidence>
<feature type="binding site" evidence="5">
    <location>
        <position position="126"/>
    </location>
    <ligand>
        <name>ATP</name>
        <dbReference type="ChEBI" id="CHEBI:30616"/>
    </ligand>
</feature>
<evidence type="ECO:0000256" key="1">
    <source>
        <dbReference type="ARBA" id="ARBA00022679"/>
    </source>
</evidence>
<dbReference type="CDD" id="cd01428">
    <property type="entry name" value="ADK"/>
    <property type="match status" value="1"/>
</dbReference>
<keyword evidence="1 5" id="KW-0808">Transferase</keyword>
<name>A0A3G8ZPE3_9ACTN</name>
<dbReference type="RefSeq" id="WP_124799585.1">
    <property type="nucleotide sequence ID" value="NZ_CP034170.1"/>
</dbReference>
<evidence type="ECO:0000313" key="8">
    <source>
        <dbReference type="EMBL" id="AZI58677.1"/>
    </source>
</evidence>
<dbReference type="UniPathway" id="UPA00588">
    <property type="reaction ID" value="UER00649"/>
</dbReference>
<feature type="binding site" evidence="5">
    <location>
        <begin position="84"/>
        <end position="87"/>
    </location>
    <ligand>
        <name>AMP</name>
        <dbReference type="ChEBI" id="CHEBI:456215"/>
    </ligand>
</feature>
<dbReference type="EMBL" id="CP034170">
    <property type="protein sequence ID" value="AZI58677.1"/>
    <property type="molecule type" value="Genomic_DNA"/>
</dbReference>
<accession>A0A3G8ZPE3</accession>
<feature type="binding site" evidence="5">
    <location>
        <position position="36"/>
    </location>
    <ligand>
        <name>AMP</name>
        <dbReference type="ChEBI" id="CHEBI:456215"/>
    </ligand>
</feature>
<comment type="similarity">
    <text evidence="5 6">Belongs to the adenylate kinase family.</text>
</comment>
<keyword evidence="5" id="KW-0963">Cytoplasm</keyword>
<dbReference type="Pfam" id="PF00406">
    <property type="entry name" value="ADK"/>
    <property type="match status" value="1"/>
</dbReference>
<reference evidence="8 9" key="1">
    <citation type="submission" date="2018-11" db="EMBL/GenBank/DDBJ databases">
        <authorList>
            <person name="Da X."/>
        </authorList>
    </citation>
    <scope>NUCLEOTIDE SEQUENCE [LARGE SCALE GENOMIC DNA]</scope>
    <source>
        <strain evidence="8 9">S14-144</strain>
    </source>
</reference>
<proteinExistence type="inferred from homology"/>
<dbReference type="EC" id="2.7.4.3" evidence="5 7"/>
<evidence type="ECO:0000256" key="4">
    <source>
        <dbReference type="ARBA" id="ARBA00022777"/>
    </source>
</evidence>
<dbReference type="PROSITE" id="PS00113">
    <property type="entry name" value="ADENYLATE_KINASE"/>
    <property type="match status" value="1"/>
</dbReference>
<comment type="pathway">
    <text evidence="5">Purine metabolism; AMP biosynthesis via salvage pathway; AMP from ADP: step 1/1.</text>
</comment>
<feature type="binding site" evidence="5">
    <location>
        <position position="139"/>
    </location>
    <ligand>
        <name>AMP</name>
        <dbReference type="ChEBI" id="CHEBI:456215"/>
    </ligand>
</feature>
<dbReference type="SUPFAM" id="SSF52540">
    <property type="entry name" value="P-loop containing nucleoside triphosphate hydrolases"/>
    <property type="match status" value="1"/>
</dbReference>
<dbReference type="GO" id="GO:0004017">
    <property type="term" value="F:AMP kinase activity"/>
    <property type="evidence" value="ECO:0007669"/>
    <property type="project" value="UniProtKB-UniRule"/>
</dbReference>
<evidence type="ECO:0000313" key="9">
    <source>
        <dbReference type="Proteomes" id="UP000268084"/>
    </source>
</evidence>
<dbReference type="NCBIfam" id="NF011100">
    <property type="entry name" value="PRK14527.1"/>
    <property type="match status" value="1"/>
</dbReference>
<evidence type="ECO:0000256" key="3">
    <source>
        <dbReference type="ARBA" id="ARBA00022741"/>
    </source>
</evidence>